<evidence type="ECO:0000313" key="2">
    <source>
        <dbReference type="Proteomes" id="UP000005297"/>
    </source>
</evidence>
<evidence type="ECO:0000313" key="1">
    <source>
        <dbReference type="EMBL" id="EAU53401.1"/>
    </source>
</evidence>
<dbReference type="SUPFAM" id="SSF51197">
    <property type="entry name" value="Clavaminate synthase-like"/>
    <property type="match status" value="1"/>
</dbReference>
<dbReference type="AlphaFoldDB" id="Q0EVV5"/>
<proteinExistence type="predicted"/>
<accession>Q0EVV5</accession>
<organism evidence="1 2">
    <name type="scientific">Mariprofundus ferrooxydans PV-1</name>
    <dbReference type="NCBI Taxonomy" id="314345"/>
    <lineage>
        <taxon>Bacteria</taxon>
        <taxon>Pseudomonadati</taxon>
        <taxon>Pseudomonadota</taxon>
        <taxon>Candidatius Mariprofundia</taxon>
        <taxon>Mariprofundales</taxon>
        <taxon>Mariprofundaceae</taxon>
        <taxon>Mariprofundus</taxon>
    </lineage>
</organism>
<dbReference type="Proteomes" id="UP000005297">
    <property type="component" value="Unassembled WGS sequence"/>
</dbReference>
<gene>
    <name evidence="1" type="ORF">SPV1_12245</name>
</gene>
<dbReference type="EMBL" id="AATS01000025">
    <property type="protein sequence ID" value="EAU53401.1"/>
    <property type="molecule type" value="Genomic_DNA"/>
</dbReference>
<dbReference type="OrthoDB" id="5289647at2"/>
<protein>
    <submittedName>
        <fullName evidence="1">Uncharacterized protein</fullName>
    </submittedName>
</protein>
<comment type="caution">
    <text evidence="1">The sequence shown here is derived from an EMBL/GenBank/DDBJ whole genome shotgun (WGS) entry which is preliminary data.</text>
</comment>
<dbReference type="RefSeq" id="WP_009849963.1">
    <property type="nucleotide sequence ID" value="NZ_DS022294.1"/>
</dbReference>
<name>Q0EVV5_9PROT</name>
<dbReference type="InParanoid" id="Q0EVV5"/>
<sequence length="370" mass="40818">MDICFSFMNPDADSALQPVRRRGFDLGWVKAAGPVSMPDAAAVVAGWQQDQAALLPGMINVNPFREEIAQAHHLMAQVLEAEEVGPFFDAEPYLSRLQYLPMLATSAEEHDKQGIEKLYFDAEQDDGEIIAEGLWCKASWLSFHDDDASLRFRFSFGMEGFEDVAADPLKQQWAGKLCDALFPESAAVTEDAAVLNLLTTVLGGDAAFVERIVYFNAPNGGAQMHHDVERGHDGVIYAQLSGSTFWLALAKPLLMDELTAFVADPAYSDAVRSVLPDQTERDELARLLQDRVALAEYMEEPDHELVEAIMDRSAAFTGYLCERGYGYIVKAGDALLMPQRDLESCVWHAVTCLGDEPGEALSFALRRKAS</sequence>
<dbReference type="HOGENOM" id="CLU_747633_0_0_0"/>
<reference evidence="1 2" key="1">
    <citation type="submission" date="2006-09" db="EMBL/GenBank/DDBJ databases">
        <authorList>
            <person name="Emerson D."/>
            <person name="Ferriera S."/>
            <person name="Johnson J."/>
            <person name="Kravitz S."/>
            <person name="Halpern A."/>
            <person name="Remington K."/>
            <person name="Beeson K."/>
            <person name="Tran B."/>
            <person name="Rogers Y.-H."/>
            <person name="Friedman R."/>
            <person name="Venter J.C."/>
        </authorList>
    </citation>
    <scope>NUCLEOTIDE SEQUENCE [LARGE SCALE GENOMIC DNA]</scope>
    <source>
        <strain evidence="1 2">PV-1</strain>
    </source>
</reference>
<keyword evidence="2" id="KW-1185">Reference proteome</keyword>